<dbReference type="AlphaFoldDB" id="A0A6C0L081"/>
<protein>
    <submittedName>
        <fullName evidence="2">Uncharacterized protein</fullName>
    </submittedName>
</protein>
<accession>A0A6C0L081</accession>
<reference evidence="2" key="1">
    <citation type="journal article" date="2020" name="Nature">
        <title>Giant virus diversity and host interactions through global metagenomics.</title>
        <authorList>
            <person name="Schulz F."/>
            <person name="Roux S."/>
            <person name="Paez-Espino D."/>
            <person name="Jungbluth S."/>
            <person name="Walsh D.A."/>
            <person name="Denef V.J."/>
            <person name="McMahon K.D."/>
            <person name="Konstantinidis K.T."/>
            <person name="Eloe-Fadrosh E.A."/>
            <person name="Kyrpides N.C."/>
            <person name="Woyke T."/>
        </authorList>
    </citation>
    <scope>NUCLEOTIDE SEQUENCE</scope>
    <source>
        <strain evidence="2">GVMAG-S-ERX555907-94</strain>
    </source>
</reference>
<evidence type="ECO:0000256" key="1">
    <source>
        <dbReference type="SAM" id="Coils"/>
    </source>
</evidence>
<feature type="coiled-coil region" evidence="1">
    <location>
        <begin position="19"/>
        <end position="85"/>
    </location>
</feature>
<proteinExistence type="predicted"/>
<dbReference type="EMBL" id="MN741026">
    <property type="protein sequence ID" value="QHU23219.1"/>
    <property type="molecule type" value="Genomic_DNA"/>
</dbReference>
<sequence>MEPQIIDYYNELPFGIDVIDKMNEELSDLQKKLSDLEKKQKSNEEEQHLQKYTMPTFEIKTPTEKDTIRRKIKQFQEEIEHIITEEIQQCLMIVDTRCYFETFNEMYNEYIQEEDNIVHLLIEHLDELTNHTNKQWCIERVRITFYSVYLKLKEENIDIHTNSDVDIINIVDLIYMIVNLLCGDTKYDLSYVMFNNYIHECYLLRDKKIVKKSNCFTYHHYGNIKNMYYLKCKECGKNTTLLDLELDGFFYQNDLVCCGL</sequence>
<organism evidence="2">
    <name type="scientific">viral metagenome</name>
    <dbReference type="NCBI Taxonomy" id="1070528"/>
    <lineage>
        <taxon>unclassified sequences</taxon>
        <taxon>metagenomes</taxon>
        <taxon>organismal metagenomes</taxon>
    </lineage>
</organism>
<name>A0A6C0L081_9ZZZZ</name>
<keyword evidence="1" id="KW-0175">Coiled coil</keyword>
<evidence type="ECO:0000313" key="2">
    <source>
        <dbReference type="EMBL" id="QHU23219.1"/>
    </source>
</evidence>